<keyword evidence="5 7" id="KW-1133">Transmembrane helix</keyword>
<feature type="transmembrane region" description="Helical" evidence="7">
    <location>
        <begin position="64"/>
        <end position="81"/>
    </location>
</feature>
<feature type="transmembrane region" description="Helical" evidence="7">
    <location>
        <begin position="289"/>
        <end position="308"/>
    </location>
</feature>
<name>A0A1F5V8I0_9BACT</name>
<evidence type="ECO:0000313" key="10">
    <source>
        <dbReference type="EMBL" id="OGF59742.1"/>
    </source>
</evidence>
<dbReference type="Proteomes" id="UP000178943">
    <property type="component" value="Unassembled WGS sequence"/>
</dbReference>
<evidence type="ECO:0000256" key="4">
    <source>
        <dbReference type="ARBA" id="ARBA00022840"/>
    </source>
</evidence>
<keyword evidence="4" id="KW-0067">ATP-binding</keyword>
<keyword evidence="3" id="KW-0547">Nucleotide-binding</keyword>
<dbReference type="GO" id="GO:0015421">
    <property type="term" value="F:ABC-type oligopeptide transporter activity"/>
    <property type="evidence" value="ECO:0007669"/>
    <property type="project" value="TreeGrafter"/>
</dbReference>
<protein>
    <recommendedName>
        <fullName evidence="12">ABC transporter ATP-binding protein</fullName>
    </recommendedName>
</protein>
<evidence type="ECO:0008006" key="12">
    <source>
        <dbReference type="Google" id="ProtNLM"/>
    </source>
</evidence>
<accession>A0A1F5V8I0</accession>
<keyword evidence="6 7" id="KW-0472">Membrane</keyword>
<dbReference type="GO" id="GO:0005524">
    <property type="term" value="F:ATP binding"/>
    <property type="evidence" value="ECO:0007669"/>
    <property type="project" value="UniProtKB-KW"/>
</dbReference>
<evidence type="ECO:0000256" key="3">
    <source>
        <dbReference type="ARBA" id="ARBA00022741"/>
    </source>
</evidence>
<dbReference type="PROSITE" id="PS50929">
    <property type="entry name" value="ABC_TM1F"/>
    <property type="match status" value="1"/>
</dbReference>
<dbReference type="Pfam" id="PF00005">
    <property type="entry name" value="ABC_tran"/>
    <property type="match status" value="1"/>
</dbReference>
<dbReference type="PROSITE" id="PS00211">
    <property type="entry name" value="ABC_TRANSPORTER_1"/>
    <property type="match status" value="1"/>
</dbReference>
<feature type="domain" description="ABC transporter" evidence="8">
    <location>
        <begin position="376"/>
        <end position="609"/>
    </location>
</feature>
<reference evidence="10 11" key="1">
    <citation type="journal article" date="2016" name="Nat. Commun.">
        <title>Thousands of microbial genomes shed light on interconnected biogeochemical processes in an aquifer system.</title>
        <authorList>
            <person name="Anantharaman K."/>
            <person name="Brown C.T."/>
            <person name="Hug L.A."/>
            <person name="Sharon I."/>
            <person name="Castelle C.J."/>
            <person name="Probst A.J."/>
            <person name="Thomas B.C."/>
            <person name="Singh A."/>
            <person name="Wilkins M.J."/>
            <person name="Karaoz U."/>
            <person name="Brodie E.L."/>
            <person name="Williams K.H."/>
            <person name="Hubbard S.S."/>
            <person name="Banfield J.F."/>
        </authorList>
    </citation>
    <scope>NUCLEOTIDE SEQUENCE [LARGE SCALE GENOMIC DNA]</scope>
</reference>
<dbReference type="Pfam" id="PF00664">
    <property type="entry name" value="ABC_membrane"/>
    <property type="match status" value="1"/>
</dbReference>
<dbReference type="InterPro" id="IPR011527">
    <property type="entry name" value="ABC1_TM_dom"/>
</dbReference>
<dbReference type="InterPro" id="IPR039421">
    <property type="entry name" value="Type_1_exporter"/>
</dbReference>
<dbReference type="PROSITE" id="PS50893">
    <property type="entry name" value="ABC_TRANSPORTER_2"/>
    <property type="match status" value="1"/>
</dbReference>
<proteinExistence type="predicted"/>
<dbReference type="PANTHER" id="PTHR43394">
    <property type="entry name" value="ATP-DEPENDENT PERMEASE MDL1, MITOCHONDRIAL"/>
    <property type="match status" value="1"/>
</dbReference>
<gene>
    <name evidence="10" type="ORF">A2Y62_05150</name>
</gene>
<evidence type="ECO:0000256" key="7">
    <source>
        <dbReference type="SAM" id="Phobius"/>
    </source>
</evidence>
<dbReference type="Gene3D" id="1.20.1560.10">
    <property type="entry name" value="ABC transporter type 1, transmembrane domain"/>
    <property type="match status" value="1"/>
</dbReference>
<dbReference type="InterPro" id="IPR003439">
    <property type="entry name" value="ABC_transporter-like_ATP-bd"/>
</dbReference>
<dbReference type="InterPro" id="IPR003593">
    <property type="entry name" value="AAA+_ATPase"/>
</dbReference>
<organism evidence="10 11">
    <name type="scientific">Candidatus Fischerbacteria bacterium RBG_13_37_8</name>
    <dbReference type="NCBI Taxonomy" id="1817863"/>
    <lineage>
        <taxon>Bacteria</taxon>
        <taxon>Candidatus Fischeribacteriota</taxon>
    </lineage>
</organism>
<feature type="transmembrane region" description="Helical" evidence="7">
    <location>
        <begin position="245"/>
        <end position="269"/>
    </location>
</feature>
<dbReference type="STRING" id="1817863.A2Y62_05150"/>
<dbReference type="SUPFAM" id="SSF90123">
    <property type="entry name" value="ABC transporter transmembrane region"/>
    <property type="match status" value="1"/>
</dbReference>
<comment type="subcellular location">
    <subcellularLocation>
        <location evidence="1">Cell membrane</location>
        <topology evidence="1">Multi-pass membrane protein</topology>
    </subcellularLocation>
</comment>
<dbReference type="SMART" id="SM00382">
    <property type="entry name" value="AAA"/>
    <property type="match status" value="1"/>
</dbReference>
<evidence type="ECO:0000259" key="9">
    <source>
        <dbReference type="PROSITE" id="PS50929"/>
    </source>
</evidence>
<dbReference type="GO" id="GO:0005886">
    <property type="term" value="C:plasma membrane"/>
    <property type="evidence" value="ECO:0007669"/>
    <property type="project" value="UniProtKB-SubCell"/>
</dbReference>
<dbReference type="SUPFAM" id="SSF52540">
    <property type="entry name" value="P-loop containing nucleoside triphosphate hydrolases"/>
    <property type="match status" value="1"/>
</dbReference>
<feature type="transmembrane region" description="Helical" evidence="7">
    <location>
        <begin position="26"/>
        <end position="52"/>
    </location>
</feature>
<dbReference type="GO" id="GO:0016887">
    <property type="term" value="F:ATP hydrolysis activity"/>
    <property type="evidence" value="ECO:0007669"/>
    <property type="project" value="InterPro"/>
</dbReference>
<dbReference type="InterPro" id="IPR036640">
    <property type="entry name" value="ABC1_TM_sf"/>
</dbReference>
<evidence type="ECO:0000256" key="1">
    <source>
        <dbReference type="ARBA" id="ARBA00004651"/>
    </source>
</evidence>
<feature type="transmembrane region" description="Helical" evidence="7">
    <location>
        <begin position="169"/>
        <end position="186"/>
    </location>
</feature>
<evidence type="ECO:0000313" key="11">
    <source>
        <dbReference type="Proteomes" id="UP000178943"/>
    </source>
</evidence>
<dbReference type="EMBL" id="MFGW01000206">
    <property type="protein sequence ID" value="OGF59742.1"/>
    <property type="molecule type" value="Genomic_DNA"/>
</dbReference>
<dbReference type="CDD" id="cd18541">
    <property type="entry name" value="ABC_6TM_TmrB_like"/>
    <property type="match status" value="1"/>
</dbReference>
<comment type="caution">
    <text evidence="10">The sequence shown here is derived from an EMBL/GenBank/DDBJ whole genome shotgun (WGS) entry which is preliminary data.</text>
</comment>
<feature type="transmembrane region" description="Helical" evidence="7">
    <location>
        <begin position="143"/>
        <end position="163"/>
    </location>
</feature>
<sequence length="618" mass="70621">MSRLYKLTIFKEFSPISLFYKENKKIILTGSLFVLLSSSMSIVSPWILKIAIDDLKIAISIKQLGFYAALIIIVTAIHGIFRYKMRKILISLSRIFEYQLHNKIYHHLLYLPQSFFDKGYTGEVMSKITNDVHAVRMVAGPAFMYLLNTIFTAVFSVIMMLAINPKLTVLTLIPLPIISISIAKIGKKIRYHFTKVQETFSEMSVKTQENLSGIREIKVFAREEKEINEFQKINKSYIEHNKKLLSIYTLMHPFFVLLIGLSTLIILWVGGKYVIDNKISLGSFVAFNSYLLLLAWPAVAFGWIINIVQRGAASMKRINELTAEKTNQKYLKNSNISDRHKGTETHRHIVFETIEKFFPGNALSSMNKKSDTSISLEISQVNFSYNSHPILNNISFCIHPGETIAITGPTASGKSTLFKLILRRYAYQKGIVRFANIPLEDIPLQEWLSLIGYVPQDAFLFSDSIENNINLGLEIFDDDYMKQCLKIACIEQEIMQLSHDTKTILGERGITLSGGQKQRLSIARALMKKPFFLLLDDPFSQIDIETEHQLWNKLSSYPYAPIRIISSQRIHSIRNADTILVIDNGSIAEKGNHSTLLNMKGLYYSLFQKQLIEQIIKE</sequence>
<dbReference type="AlphaFoldDB" id="A0A1F5V8I0"/>
<dbReference type="PANTHER" id="PTHR43394:SF1">
    <property type="entry name" value="ATP-BINDING CASSETTE SUB-FAMILY B MEMBER 10, MITOCHONDRIAL"/>
    <property type="match status" value="1"/>
</dbReference>
<evidence type="ECO:0000259" key="8">
    <source>
        <dbReference type="PROSITE" id="PS50893"/>
    </source>
</evidence>
<dbReference type="InterPro" id="IPR017871">
    <property type="entry name" value="ABC_transporter-like_CS"/>
</dbReference>
<dbReference type="InterPro" id="IPR027417">
    <property type="entry name" value="P-loop_NTPase"/>
</dbReference>
<dbReference type="Gene3D" id="3.40.50.300">
    <property type="entry name" value="P-loop containing nucleotide triphosphate hydrolases"/>
    <property type="match status" value="1"/>
</dbReference>
<evidence type="ECO:0000256" key="2">
    <source>
        <dbReference type="ARBA" id="ARBA00022692"/>
    </source>
</evidence>
<evidence type="ECO:0000256" key="5">
    <source>
        <dbReference type="ARBA" id="ARBA00022989"/>
    </source>
</evidence>
<evidence type="ECO:0000256" key="6">
    <source>
        <dbReference type="ARBA" id="ARBA00023136"/>
    </source>
</evidence>
<keyword evidence="2 7" id="KW-0812">Transmembrane</keyword>
<feature type="domain" description="ABC transmembrane type-1" evidence="9">
    <location>
        <begin position="28"/>
        <end position="310"/>
    </location>
</feature>